<dbReference type="InterPro" id="IPR000535">
    <property type="entry name" value="MSP_dom"/>
</dbReference>
<dbReference type="InterPro" id="IPR036865">
    <property type="entry name" value="CRAL-TRIO_dom_sf"/>
</dbReference>
<dbReference type="AlphaFoldDB" id="A0A667WY94"/>
<keyword evidence="6" id="KW-1185">Reference proteome</keyword>
<dbReference type="PROSITE" id="PS50191">
    <property type="entry name" value="CRAL_TRIO"/>
    <property type="match status" value="1"/>
</dbReference>
<proteinExistence type="predicted"/>
<feature type="transmembrane region" description="Helical" evidence="2">
    <location>
        <begin position="496"/>
        <end position="518"/>
    </location>
</feature>
<dbReference type="InterPro" id="IPR013783">
    <property type="entry name" value="Ig-like_fold"/>
</dbReference>
<keyword evidence="2" id="KW-0812">Transmembrane</keyword>
<dbReference type="PROSITE" id="PS50202">
    <property type="entry name" value="MSP"/>
    <property type="match status" value="1"/>
</dbReference>
<dbReference type="InterPro" id="IPR036273">
    <property type="entry name" value="CRAL/TRIO_N_dom_sf"/>
</dbReference>
<dbReference type="InterPro" id="IPR053012">
    <property type="entry name" value="ER-organelle_contact"/>
</dbReference>
<dbReference type="SMART" id="SM00516">
    <property type="entry name" value="SEC14"/>
    <property type="match status" value="1"/>
</dbReference>
<dbReference type="GO" id="GO:0140284">
    <property type="term" value="C:endoplasmic reticulum-endosome membrane contact site"/>
    <property type="evidence" value="ECO:0007669"/>
    <property type="project" value="TreeGrafter"/>
</dbReference>
<reference evidence="5" key="1">
    <citation type="submission" date="2019-06" db="EMBL/GenBank/DDBJ databases">
        <authorList>
            <consortium name="Wellcome Sanger Institute Data Sharing"/>
        </authorList>
    </citation>
    <scope>NUCLEOTIDE SEQUENCE [LARGE SCALE GENOMIC DNA]</scope>
</reference>
<evidence type="ECO:0000256" key="2">
    <source>
        <dbReference type="SAM" id="Phobius"/>
    </source>
</evidence>
<dbReference type="GeneTree" id="ENSGT00390000016713"/>
<dbReference type="GO" id="GO:0012505">
    <property type="term" value="C:endomembrane system"/>
    <property type="evidence" value="ECO:0007669"/>
    <property type="project" value="TreeGrafter"/>
</dbReference>
<protein>
    <submittedName>
        <fullName evidence="5">Motile sperm domain containing 2</fullName>
    </submittedName>
</protein>
<dbReference type="InterPro" id="IPR008962">
    <property type="entry name" value="PapD-like_sf"/>
</dbReference>
<dbReference type="SUPFAM" id="SSF49354">
    <property type="entry name" value="PapD-like"/>
    <property type="match status" value="1"/>
</dbReference>
<evidence type="ECO:0000256" key="1">
    <source>
        <dbReference type="SAM" id="MobiDB-lite"/>
    </source>
</evidence>
<dbReference type="SUPFAM" id="SSF52087">
    <property type="entry name" value="CRAL/TRIO domain"/>
    <property type="match status" value="1"/>
</dbReference>
<dbReference type="PANTHER" id="PTHR46384:SF1">
    <property type="entry name" value="MOTILE SPERM DOMAIN-CONTAINING PROTEIN 2"/>
    <property type="match status" value="1"/>
</dbReference>
<keyword evidence="2" id="KW-1133">Transmembrane helix</keyword>
<dbReference type="Gene3D" id="3.40.525.10">
    <property type="entry name" value="CRAL-TRIO lipid binding domain"/>
    <property type="match status" value="1"/>
</dbReference>
<evidence type="ECO:0000259" key="3">
    <source>
        <dbReference type="PROSITE" id="PS50191"/>
    </source>
</evidence>
<reference evidence="5" key="2">
    <citation type="submission" date="2025-08" db="UniProtKB">
        <authorList>
            <consortium name="Ensembl"/>
        </authorList>
    </citation>
    <scope>IDENTIFICATION</scope>
</reference>
<organism evidence="5 6">
    <name type="scientific">Myripristis murdjan</name>
    <name type="common">pinecone soldierfish</name>
    <dbReference type="NCBI Taxonomy" id="586833"/>
    <lineage>
        <taxon>Eukaryota</taxon>
        <taxon>Metazoa</taxon>
        <taxon>Chordata</taxon>
        <taxon>Craniata</taxon>
        <taxon>Vertebrata</taxon>
        <taxon>Euteleostomi</taxon>
        <taxon>Actinopterygii</taxon>
        <taxon>Neopterygii</taxon>
        <taxon>Teleostei</taxon>
        <taxon>Neoteleostei</taxon>
        <taxon>Acanthomorphata</taxon>
        <taxon>Holocentriformes</taxon>
        <taxon>Holocentridae</taxon>
        <taxon>Myripristis</taxon>
    </lineage>
</organism>
<feature type="domain" description="MSP" evidence="4">
    <location>
        <begin position="328"/>
        <end position="445"/>
    </location>
</feature>
<dbReference type="SUPFAM" id="SSF46938">
    <property type="entry name" value="CRAL/TRIO N-terminal domain"/>
    <property type="match status" value="1"/>
</dbReference>
<evidence type="ECO:0000313" key="6">
    <source>
        <dbReference type="Proteomes" id="UP000472263"/>
    </source>
</evidence>
<accession>A0A667WY94</accession>
<dbReference type="InParanoid" id="A0A667WY94"/>
<dbReference type="Proteomes" id="UP000472263">
    <property type="component" value="Chromosome 2"/>
</dbReference>
<keyword evidence="2" id="KW-0472">Membrane</keyword>
<gene>
    <name evidence="5" type="primary">MOSPD2</name>
</gene>
<evidence type="ECO:0000259" key="4">
    <source>
        <dbReference type="PROSITE" id="PS50202"/>
    </source>
</evidence>
<evidence type="ECO:0000313" key="5">
    <source>
        <dbReference type="Ensembl" id="ENSMMDP00005001856.1"/>
    </source>
</evidence>
<feature type="region of interest" description="Disordered" evidence="1">
    <location>
        <begin position="263"/>
        <end position="321"/>
    </location>
</feature>
<dbReference type="Pfam" id="PF00650">
    <property type="entry name" value="CRAL_TRIO"/>
    <property type="match status" value="1"/>
</dbReference>
<dbReference type="Pfam" id="PF00635">
    <property type="entry name" value="Motile_Sperm"/>
    <property type="match status" value="1"/>
</dbReference>
<sequence length="519" mass="59476">MCYLDAAEQQTMAEDGSTDLKESIQSKIEETREKFRSEYAQEPTDRYESSDLERLWREDGLVESYLEWRHFVVEDALKMIDESLRWRKELNVNEINESCTQKSLLESGMHYLHGYDKEGNKLFWFRVKLLVKDVRLLQEKKKYVAFWLERYVRREPGSLLTVVFDMTDSGLSNVDMDFVKYIINCFQVYYPRLLSKMLVYEIPWIMNAAWRIVKSWLGPDAISRLRFVSRSDIQSYIDAEHLPFHMGGTDGFSYSYPPLPDEDFQSPMSESPSQDDETELKDGDVGSTDSFEPAPRPRKVCFADDGGTDAGSRGRATRRPNTTFKSSLLHVSPAEELCFGLREAEKRCLIILQNVTKNAVAYKVRTTAPEKYRVKPSSGSCAAGTSVEITVSLHGGSQSAPQDRFLIMAAEMEPVVTGANQDLAQFWKEIPKSKVMERRLKCHILQSLKPTLNLDNHNYNSPAISNGTNGHQDIHTTLLQVMASSRRLEQKLDRCLWTQKVIIVLVMALAALWCSTLYM</sequence>
<name>A0A667WY94_9TELE</name>
<dbReference type="PANTHER" id="PTHR46384">
    <property type="entry name" value="MOTILE SPERM DOMAIN-CONTAINING PROTEIN 2"/>
    <property type="match status" value="1"/>
</dbReference>
<dbReference type="CDD" id="cd00170">
    <property type="entry name" value="SEC14"/>
    <property type="match status" value="1"/>
</dbReference>
<dbReference type="Ensembl" id="ENSMMDT00005001890.1">
    <property type="protein sequence ID" value="ENSMMDP00005001856.1"/>
    <property type="gene ID" value="ENSMMDG00005000985.1"/>
</dbReference>
<reference evidence="5" key="3">
    <citation type="submission" date="2025-09" db="UniProtKB">
        <authorList>
            <consortium name="Ensembl"/>
        </authorList>
    </citation>
    <scope>IDENTIFICATION</scope>
</reference>
<feature type="domain" description="CRAL-TRIO" evidence="3">
    <location>
        <begin position="100"/>
        <end position="254"/>
    </location>
</feature>
<dbReference type="OrthoDB" id="75724at2759"/>
<dbReference type="Gene3D" id="2.60.40.10">
    <property type="entry name" value="Immunoglobulins"/>
    <property type="match status" value="1"/>
</dbReference>
<dbReference type="InterPro" id="IPR001251">
    <property type="entry name" value="CRAL-TRIO_dom"/>
</dbReference>